<keyword evidence="3 12" id="KW-0479">Metal-binding</keyword>
<dbReference type="PANTHER" id="PTHR43694:SF1">
    <property type="entry name" value="RIBONUCLEASE J"/>
    <property type="match status" value="1"/>
</dbReference>
<evidence type="ECO:0000256" key="3">
    <source>
        <dbReference type="ARBA" id="ARBA00022723"/>
    </source>
</evidence>
<dbReference type="InterPro" id="IPR041636">
    <property type="entry name" value="RNase_J_C"/>
</dbReference>
<keyword evidence="12" id="KW-0106">Calcium</keyword>
<feature type="binding site" evidence="12">
    <location>
        <position position="100"/>
    </location>
    <ligand>
        <name>Ca(2+)</name>
        <dbReference type="ChEBI" id="CHEBI:29108"/>
    </ligand>
</feature>
<keyword evidence="1 9" id="KW-0963">Cytoplasm</keyword>
<feature type="binding site" evidence="12">
    <location>
        <position position="443"/>
    </location>
    <ligand>
        <name>Ca(2+)</name>
        <dbReference type="ChEBI" id="CHEBI:29108"/>
    </ligand>
</feature>
<comment type="subunit">
    <text evidence="9">Homodimer, may be a subunit of the RNA degradosome.</text>
</comment>
<keyword evidence="4 9" id="KW-0255">Endonuclease</keyword>
<comment type="function">
    <text evidence="9">An RNase that has 5'-3' exonuclease and possibly endonuclease activity. Involved in maturation of rRNA and in some organisms also mRNA maturation and/or decay.</text>
</comment>
<feature type="binding site" evidence="12">
    <location>
        <position position="125"/>
    </location>
    <ligand>
        <name>Zn(2+)</name>
        <dbReference type="ChEBI" id="CHEBI:29105"/>
        <label>1</label>
        <note>catalytic</note>
    </ligand>
</feature>
<feature type="binding site" evidence="12">
    <location>
        <position position="130"/>
    </location>
    <ligand>
        <name>Zn(2+)</name>
        <dbReference type="ChEBI" id="CHEBI:29105"/>
        <label>1</label>
        <note>catalytic</note>
    </ligand>
</feature>
<keyword evidence="2 9" id="KW-0540">Nuclease</keyword>
<dbReference type="NCBIfam" id="TIGR00649">
    <property type="entry name" value="MG423"/>
    <property type="match status" value="1"/>
</dbReference>
<dbReference type="CDD" id="cd07714">
    <property type="entry name" value="RNaseJ_MBL-fold"/>
    <property type="match status" value="1"/>
</dbReference>
<dbReference type="GO" id="GO:0008270">
    <property type="term" value="F:zinc ion binding"/>
    <property type="evidence" value="ECO:0007669"/>
    <property type="project" value="InterPro"/>
</dbReference>
<feature type="binding site" evidence="12">
    <location>
        <position position="194"/>
    </location>
    <ligand>
        <name>Zn(2+)</name>
        <dbReference type="ChEBI" id="CHEBI:29105"/>
        <label>1</label>
        <note>catalytic</note>
    </ligand>
</feature>
<comment type="caution">
    <text evidence="15">The sequence shown here is derived from an EMBL/GenBank/DDBJ whole genome shotgun (WGS) entry which is preliminary data.</text>
</comment>
<dbReference type="GO" id="GO:0005737">
    <property type="term" value="C:cytoplasm"/>
    <property type="evidence" value="ECO:0007669"/>
    <property type="project" value="UniProtKB-SubCell"/>
</dbReference>
<dbReference type="Pfam" id="PF22505">
    <property type="entry name" value="RNase_J_b_CASP"/>
    <property type="match status" value="1"/>
</dbReference>
<feature type="compositionally biased region" description="Basic residues" evidence="13">
    <location>
        <begin position="1"/>
        <end position="16"/>
    </location>
</feature>
<name>A0A2H0TFH4_9BACT</name>
<accession>A0A2H0TFH4</accession>
<dbReference type="PANTHER" id="PTHR43694">
    <property type="entry name" value="RIBONUCLEASE J"/>
    <property type="match status" value="1"/>
</dbReference>
<feature type="region of interest" description="Disordered" evidence="13">
    <location>
        <begin position="1"/>
        <end position="56"/>
    </location>
</feature>
<protein>
    <recommendedName>
        <fullName evidence="9">Ribonuclease J</fullName>
        <shortName evidence="9">RNase J</shortName>
        <ecNumber evidence="9">3.1.-.-</ecNumber>
    </recommendedName>
</protein>
<feature type="domain" description="Metallo-beta-lactamase" evidence="14">
    <location>
        <begin position="72"/>
        <end position="268"/>
    </location>
</feature>
<keyword evidence="7 9" id="KW-0269">Exonuclease</keyword>
<evidence type="ECO:0000256" key="11">
    <source>
        <dbReference type="PIRSR" id="PIRSR004803-2"/>
    </source>
</evidence>
<evidence type="ECO:0000256" key="10">
    <source>
        <dbReference type="PIRSR" id="PIRSR004803-1"/>
    </source>
</evidence>
<dbReference type="GO" id="GO:0006364">
    <property type="term" value="P:rRNA processing"/>
    <property type="evidence" value="ECO:0007669"/>
    <property type="project" value="UniProtKB-UniRule"/>
</dbReference>
<keyword evidence="5 9" id="KW-0378">Hydrolase</keyword>
<feature type="active site" description="Proton donor" evidence="10">
    <location>
        <position position="248"/>
    </location>
</feature>
<keyword evidence="8 9" id="KW-0694">RNA-binding</keyword>
<dbReference type="AlphaFoldDB" id="A0A2H0TFH4"/>
<evidence type="ECO:0000256" key="9">
    <source>
        <dbReference type="HAMAP-Rule" id="MF_01491"/>
    </source>
</evidence>
<feature type="active site" description="Proton acceptor" evidence="10">
    <location>
        <position position="421"/>
    </location>
</feature>
<dbReference type="InterPro" id="IPR011108">
    <property type="entry name" value="RMMBL"/>
</dbReference>
<feature type="binding site" evidence="12">
    <location>
        <position position="102"/>
    </location>
    <ligand>
        <name>Ca(2+)</name>
        <dbReference type="ChEBI" id="CHEBI:29108"/>
    </ligand>
</feature>
<dbReference type="Gene3D" id="3.40.50.10710">
    <property type="entry name" value="Metallo-hydrolase/oxidoreductase"/>
    <property type="match status" value="1"/>
</dbReference>
<dbReference type="Pfam" id="PF00753">
    <property type="entry name" value="Lactamase_B"/>
    <property type="match status" value="1"/>
</dbReference>
<feature type="compositionally biased region" description="Basic residues" evidence="13">
    <location>
        <begin position="23"/>
        <end position="33"/>
    </location>
</feature>
<dbReference type="InterPro" id="IPR004613">
    <property type="entry name" value="RNase_J"/>
</dbReference>
<reference evidence="16" key="1">
    <citation type="submission" date="2017-09" db="EMBL/GenBank/DDBJ databases">
        <title>Depth-based differentiation of microbial function through sediment-hosted aquifers and enrichment of novel symbionts in the deep terrestrial subsurface.</title>
        <authorList>
            <person name="Probst A.J."/>
            <person name="Ladd B."/>
            <person name="Jarett J.K."/>
            <person name="Geller-Mcgrath D.E."/>
            <person name="Sieber C.M.K."/>
            <person name="Emerson J.B."/>
            <person name="Anantharaman K."/>
            <person name="Thomas B.C."/>
            <person name="Malmstrom R."/>
            <person name="Stieglmeier M."/>
            <person name="Klingl A."/>
            <person name="Woyke T."/>
            <person name="Ryan C.M."/>
            <person name="Banfield J.F."/>
        </authorList>
    </citation>
    <scope>NUCLEOTIDE SEQUENCE [LARGE SCALE GENOMIC DNA]</scope>
</reference>
<gene>
    <name evidence="9" type="primary">rnj</name>
    <name evidence="15" type="ORF">COU47_01230</name>
</gene>
<evidence type="ECO:0000313" key="15">
    <source>
        <dbReference type="EMBL" id="PIR69694.1"/>
    </source>
</evidence>
<feature type="binding site" evidence="12">
    <location>
        <position position="127"/>
    </location>
    <ligand>
        <name>Zn(2+)</name>
        <dbReference type="ChEBI" id="CHEBI:29105"/>
        <label>1</label>
        <note>catalytic</note>
    </ligand>
</feature>
<dbReference type="GO" id="GO:0004534">
    <property type="term" value="F:5'-3' RNA exonuclease activity"/>
    <property type="evidence" value="ECO:0007669"/>
    <property type="project" value="UniProtKB-UniRule"/>
</dbReference>
<dbReference type="InterPro" id="IPR055132">
    <property type="entry name" value="RNase_J_b_CASP"/>
</dbReference>
<feature type="binding site" evidence="11">
    <location>
        <begin position="417"/>
        <end position="421"/>
    </location>
    <ligand>
        <name>substrate</name>
    </ligand>
</feature>
<evidence type="ECO:0000259" key="14">
    <source>
        <dbReference type="SMART" id="SM00849"/>
    </source>
</evidence>
<comment type="cofactor">
    <cofactor evidence="12">
        <name>Ca(2+)</name>
        <dbReference type="ChEBI" id="CHEBI:29108"/>
    </cofactor>
    <text evidence="12">Binds 1 Ca(2+) cation per subunit. Seen in 1 crystal structure, it is not clear if it is physiologically important.</text>
</comment>
<dbReference type="InterPro" id="IPR030854">
    <property type="entry name" value="RNase_J_bac"/>
</dbReference>
<keyword evidence="9" id="KW-0698">rRNA processing</keyword>
<evidence type="ECO:0000256" key="4">
    <source>
        <dbReference type="ARBA" id="ARBA00022759"/>
    </source>
</evidence>
<dbReference type="InterPro" id="IPR036866">
    <property type="entry name" value="RibonucZ/Hydroxyglut_hydro"/>
</dbReference>
<dbReference type="InterPro" id="IPR042173">
    <property type="entry name" value="RNase_J_2"/>
</dbReference>
<dbReference type="GO" id="GO:0004521">
    <property type="term" value="F:RNA endonuclease activity"/>
    <property type="evidence" value="ECO:0007669"/>
    <property type="project" value="UniProtKB-UniRule"/>
</dbReference>
<evidence type="ECO:0000256" key="6">
    <source>
        <dbReference type="ARBA" id="ARBA00022833"/>
    </source>
</evidence>
<evidence type="ECO:0000256" key="2">
    <source>
        <dbReference type="ARBA" id="ARBA00022722"/>
    </source>
</evidence>
<feature type="binding site" evidence="12">
    <location>
        <position position="129"/>
    </location>
    <ligand>
        <name>Zn(2+)</name>
        <dbReference type="ChEBI" id="CHEBI:29105"/>
        <label>1</label>
        <note>catalytic</note>
    </ligand>
</feature>
<dbReference type="Pfam" id="PF17770">
    <property type="entry name" value="RNase_J_C"/>
    <property type="match status" value="1"/>
</dbReference>
<proteinExistence type="inferred from homology"/>
<feature type="binding site" evidence="12">
    <location>
        <position position="216"/>
    </location>
    <ligand>
        <name>Zn(2+)</name>
        <dbReference type="ChEBI" id="CHEBI:29105"/>
        <label>1</label>
        <note>catalytic</note>
    </ligand>
</feature>
<comment type="cofactor">
    <cofactor evidence="12">
        <name>Zn(2+)</name>
        <dbReference type="ChEBI" id="CHEBI:29105"/>
    </cofactor>
    <text evidence="12">Binds 2 Zn(2+) ions per subunit. It is not clear if Zn(2+) or Mg(2+) is physiologically important.</text>
</comment>
<dbReference type="Gene3D" id="3.10.20.580">
    <property type="match status" value="1"/>
</dbReference>
<evidence type="ECO:0000256" key="1">
    <source>
        <dbReference type="ARBA" id="ARBA00022490"/>
    </source>
</evidence>
<dbReference type="HAMAP" id="MF_01491">
    <property type="entry name" value="RNase_J_bact"/>
    <property type="match status" value="1"/>
</dbReference>
<evidence type="ECO:0000256" key="8">
    <source>
        <dbReference type="ARBA" id="ARBA00022884"/>
    </source>
</evidence>
<dbReference type="EMBL" id="PFCO01000003">
    <property type="protein sequence ID" value="PIR69694.1"/>
    <property type="molecule type" value="Genomic_DNA"/>
</dbReference>
<evidence type="ECO:0000313" key="16">
    <source>
        <dbReference type="Proteomes" id="UP000231503"/>
    </source>
</evidence>
<comment type="similarity">
    <text evidence="9">Belongs to the metallo-beta-lactamase superfamily. RNA-metabolizing metallo-beta-lactamase-like family. Bacterial RNase J subfamily.</text>
</comment>
<keyword evidence="6 12" id="KW-0862">Zinc</keyword>
<dbReference type="SMART" id="SM00849">
    <property type="entry name" value="Lactamase_B"/>
    <property type="match status" value="1"/>
</dbReference>
<feature type="binding site" evidence="12">
    <location>
        <position position="497"/>
    </location>
    <ligand>
        <name>Ca(2+)</name>
        <dbReference type="ChEBI" id="CHEBI:29108"/>
    </ligand>
</feature>
<dbReference type="PIRSF" id="PIRSF004803">
    <property type="entry name" value="RnjA"/>
    <property type="match status" value="1"/>
</dbReference>
<sequence>MIHSQKKSHTQKRSPRKSSAGRTSHRRTQKKTYRSPMRQHSATGHVPSRHPAPKRHPDALRIIALGGLGEVGRNMTLLEYKEEIVVIDVGFRMPEENMPGIDYIIPNVDYLKDKKQNILGVLMTHGHYDHIGAIPYLVERMGYPTFYGAPLTKAITVKRQDDFRHLKKLDFEEVKNGDTIKLGSFEVEFFSVNHNIPDDLGLRIKTPVGTVICTSDFKIDEAPVNDQPADLEKFKRFGDEGVLLLLGDSTGAEEEGHSISESSIHTNIDEIFVQAKGKVIAATFGSLINRVQQIIQISEKYGRKVALEGYSMRTNAEISQKLGYLKVQKGTIIQSKELDNYPDNKITVITTGAQGEENAGLMRIANREHRFVHLKKGDTVIFSSSVIPGNERMVQALKDTIFRQGADVFHYRMMDIHAGGHGQRDDLRMMLKLLRPKMLMPVHGQYSMLVQHGRLGEEMGIPAKNIAIADNGQVIEVTNDSIAVTKETVPANLVMVDGLGVGDVGEVVLRDRQALAEDGIFVIIAVVDSQTGKVRGSPDIISRGFIYLRESKDLLFQTRQLTKKVIEDATQNMHPVNWTWVKDNVRDRLGKYLFQKTERRPMVLPVVIEV</sequence>
<comment type="subcellular location">
    <subcellularLocation>
        <location evidence="9">Cytoplasm</location>
    </subcellularLocation>
</comment>
<dbReference type="SUPFAM" id="SSF56281">
    <property type="entry name" value="Metallo-hydrolase/oxidoreductase"/>
    <property type="match status" value="1"/>
</dbReference>
<organism evidence="15 16">
    <name type="scientific">Candidatus Niyogibacteria bacterium CG10_big_fil_rev_8_21_14_0_10_46_36</name>
    <dbReference type="NCBI Taxonomy" id="1974726"/>
    <lineage>
        <taxon>Bacteria</taxon>
        <taxon>Candidatus Niyogiibacteriota</taxon>
    </lineage>
</organism>
<evidence type="ECO:0000256" key="13">
    <source>
        <dbReference type="SAM" id="MobiDB-lite"/>
    </source>
</evidence>
<dbReference type="Gene3D" id="3.60.15.10">
    <property type="entry name" value="Ribonuclease Z/Hydroxyacylglutathione hydrolase-like"/>
    <property type="match status" value="1"/>
</dbReference>
<dbReference type="EC" id="3.1.-.-" evidence="9"/>
<dbReference type="InterPro" id="IPR001279">
    <property type="entry name" value="Metallo-B-lactamas"/>
</dbReference>
<evidence type="ECO:0000256" key="7">
    <source>
        <dbReference type="ARBA" id="ARBA00022839"/>
    </source>
</evidence>
<dbReference type="GO" id="GO:0003723">
    <property type="term" value="F:RNA binding"/>
    <property type="evidence" value="ECO:0007669"/>
    <property type="project" value="UniProtKB-UniRule"/>
</dbReference>
<dbReference type="Pfam" id="PF07521">
    <property type="entry name" value="RMMBL"/>
    <property type="match status" value="1"/>
</dbReference>
<comment type="caution">
    <text evidence="9">Lacks conserved residue(s) required for the propagation of feature annotation.</text>
</comment>
<dbReference type="Proteomes" id="UP000231503">
    <property type="component" value="Unassembled WGS sequence"/>
</dbReference>
<evidence type="ECO:0000256" key="12">
    <source>
        <dbReference type="PIRSR" id="PIRSR004803-3"/>
    </source>
</evidence>
<evidence type="ECO:0000256" key="5">
    <source>
        <dbReference type="ARBA" id="ARBA00022801"/>
    </source>
</evidence>